<dbReference type="Pfam" id="PF05922">
    <property type="entry name" value="Inhibitor_I9"/>
    <property type="match status" value="1"/>
</dbReference>
<feature type="domain" description="Inhibitor I9" evidence="2">
    <location>
        <begin position="4"/>
        <end position="78"/>
    </location>
</feature>
<dbReference type="InterPro" id="IPR052471">
    <property type="entry name" value="PBI_I9"/>
</dbReference>
<sequence>MSNSYIVVFKPESEGEHASTNAINDLASKVEGSGGSIKHRYDSKVMRGFAGSFSEDLKSELEQHPGVKYIEADQPVNTQ</sequence>
<dbReference type="Proteomes" id="UP000053890">
    <property type="component" value="Unassembled WGS sequence"/>
</dbReference>
<name>A0A0P9IV81_RHOGW</name>
<proteinExistence type="inferred from homology"/>
<dbReference type="SUPFAM" id="SSF54897">
    <property type="entry name" value="Protease propeptides/inhibitors"/>
    <property type="match status" value="1"/>
</dbReference>
<evidence type="ECO:0000259" key="2">
    <source>
        <dbReference type="Pfam" id="PF05922"/>
    </source>
</evidence>
<gene>
    <name evidence="3" type="ORF">RHOBADRAFT_65350</name>
</gene>
<accession>A0A0P9IV81</accession>
<dbReference type="AlphaFoldDB" id="A0A0P9IV81"/>
<dbReference type="EMBL" id="KQ474082">
    <property type="protein sequence ID" value="KPV73521.1"/>
    <property type="molecule type" value="Genomic_DNA"/>
</dbReference>
<dbReference type="GO" id="GO:0042144">
    <property type="term" value="P:vacuole fusion, non-autophagic"/>
    <property type="evidence" value="ECO:0007669"/>
    <property type="project" value="TreeGrafter"/>
</dbReference>
<dbReference type="OrthoDB" id="5518345at2759"/>
<dbReference type="Gene3D" id="3.30.70.80">
    <property type="entry name" value="Peptidase S8 propeptide/proteinase inhibitor I9"/>
    <property type="match status" value="1"/>
</dbReference>
<dbReference type="GO" id="GO:0004866">
    <property type="term" value="F:endopeptidase inhibitor activity"/>
    <property type="evidence" value="ECO:0007669"/>
    <property type="project" value="TreeGrafter"/>
</dbReference>
<evidence type="ECO:0000256" key="1">
    <source>
        <dbReference type="ARBA" id="ARBA00038069"/>
    </source>
</evidence>
<organism evidence="3 4">
    <name type="scientific">Rhodotorula graminis (strain WP1)</name>
    <dbReference type="NCBI Taxonomy" id="578459"/>
    <lineage>
        <taxon>Eukaryota</taxon>
        <taxon>Fungi</taxon>
        <taxon>Dikarya</taxon>
        <taxon>Basidiomycota</taxon>
        <taxon>Pucciniomycotina</taxon>
        <taxon>Microbotryomycetes</taxon>
        <taxon>Sporidiobolales</taxon>
        <taxon>Sporidiobolaceae</taxon>
        <taxon>Rhodotorula</taxon>
    </lineage>
</organism>
<dbReference type="OMA" id="RYDSKVM"/>
<dbReference type="PANTHER" id="PTHR28288">
    <property type="entry name" value="PROTEASE B INHIBITOR 2"/>
    <property type="match status" value="1"/>
</dbReference>
<keyword evidence="4" id="KW-1185">Reference proteome</keyword>
<dbReference type="RefSeq" id="XP_018269570.1">
    <property type="nucleotide sequence ID" value="XM_018418687.1"/>
</dbReference>
<dbReference type="InterPro" id="IPR010259">
    <property type="entry name" value="S8pro/Inhibitor_I9"/>
</dbReference>
<evidence type="ECO:0000313" key="4">
    <source>
        <dbReference type="Proteomes" id="UP000053890"/>
    </source>
</evidence>
<protein>
    <recommendedName>
        <fullName evidence="2">Inhibitor I9 domain-containing protein</fullName>
    </recommendedName>
</protein>
<comment type="similarity">
    <text evidence="1">Belongs to the protease inhibitor I9 family.</text>
</comment>
<dbReference type="GeneID" id="28979134"/>
<evidence type="ECO:0000313" key="3">
    <source>
        <dbReference type="EMBL" id="KPV73521.1"/>
    </source>
</evidence>
<reference evidence="3 4" key="1">
    <citation type="journal article" date="2015" name="Front. Microbiol.">
        <title>Genome sequence of the plant growth promoting endophytic yeast Rhodotorula graminis WP1.</title>
        <authorList>
            <person name="Firrincieli A."/>
            <person name="Otillar R."/>
            <person name="Salamov A."/>
            <person name="Schmutz J."/>
            <person name="Khan Z."/>
            <person name="Redman R.S."/>
            <person name="Fleck N.D."/>
            <person name="Lindquist E."/>
            <person name="Grigoriev I.V."/>
            <person name="Doty S.L."/>
        </authorList>
    </citation>
    <scope>NUCLEOTIDE SEQUENCE [LARGE SCALE GENOMIC DNA]</scope>
    <source>
        <strain evidence="3 4">WP1</strain>
    </source>
</reference>
<dbReference type="PANTHER" id="PTHR28288:SF2">
    <property type="entry name" value="PROTEASE B INHIBITOR 2"/>
    <property type="match status" value="1"/>
</dbReference>
<dbReference type="InterPro" id="IPR037045">
    <property type="entry name" value="S8pro/Inhibitor_I9_sf"/>
</dbReference>